<gene>
    <name evidence="3" type="ORF">RN606_01035</name>
    <name evidence="4" type="ORF">RN607_01310</name>
</gene>
<keyword evidence="5" id="KW-1185">Reference proteome</keyword>
<keyword evidence="2" id="KW-0472">Membrane</keyword>
<dbReference type="EMBL" id="CP134880">
    <property type="protein sequence ID" value="WNM27673.1"/>
    <property type="molecule type" value="Genomic_DNA"/>
</dbReference>
<feature type="compositionally biased region" description="Basic and acidic residues" evidence="1">
    <location>
        <begin position="1"/>
        <end position="17"/>
    </location>
</feature>
<protein>
    <submittedName>
        <fullName evidence="3">Uncharacterized protein</fullName>
    </submittedName>
</protein>
<evidence type="ECO:0000313" key="3">
    <source>
        <dbReference type="EMBL" id="WNM24766.1"/>
    </source>
</evidence>
<feature type="transmembrane region" description="Helical" evidence="2">
    <location>
        <begin position="51"/>
        <end position="73"/>
    </location>
</feature>
<sequence length="167" mass="16677">MSDAPRPEDATAADDVHVTQPGDVPTDAPTTDELADAVPAVVRHAPRFARILVTGAGTPAAVGFLLGALLPNAVISGRIVSGLLVALGFGVIGGVISGVFVATADQRASAKADAAKQQILESDPAVNPFLPTSSPDDDGQATPVASQASASFGPDDASVTPEEGEAR</sequence>
<dbReference type="KEGG" id="dcp:RN607_01310"/>
<accession>A0AA96JB51</accession>
<dbReference type="RefSeq" id="WP_313499000.1">
    <property type="nucleotide sequence ID" value="NZ_CP134879.1"/>
</dbReference>
<proteinExistence type="predicted"/>
<dbReference type="EMBL" id="CP134879">
    <property type="protein sequence ID" value="WNM24766.1"/>
    <property type="molecule type" value="Genomic_DNA"/>
</dbReference>
<feature type="region of interest" description="Disordered" evidence="1">
    <location>
        <begin position="122"/>
        <end position="167"/>
    </location>
</feature>
<accession>A0AA96JAJ6</accession>
<evidence type="ECO:0000313" key="5">
    <source>
        <dbReference type="Proteomes" id="UP001304125"/>
    </source>
</evidence>
<evidence type="ECO:0000256" key="2">
    <source>
        <dbReference type="SAM" id="Phobius"/>
    </source>
</evidence>
<dbReference type="Proteomes" id="UP001304125">
    <property type="component" value="Chromosome"/>
</dbReference>
<name>A0AA96JAJ6_9MICO</name>
<keyword evidence="2" id="KW-1133">Transmembrane helix</keyword>
<keyword evidence="2" id="KW-0812">Transmembrane</keyword>
<feature type="transmembrane region" description="Helical" evidence="2">
    <location>
        <begin position="79"/>
        <end position="102"/>
    </location>
</feature>
<dbReference type="Proteomes" id="UP001303408">
    <property type="component" value="Chromosome"/>
</dbReference>
<feature type="region of interest" description="Disordered" evidence="1">
    <location>
        <begin position="1"/>
        <end position="30"/>
    </location>
</feature>
<evidence type="ECO:0000256" key="1">
    <source>
        <dbReference type="SAM" id="MobiDB-lite"/>
    </source>
</evidence>
<dbReference type="AlphaFoldDB" id="A0AA96JAJ6"/>
<reference evidence="3 5" key="1">
    <citation type="submission" date="2023-09" db="EMBL/GenBank/DDBJ databases">
        <title>Demequina sp. a novel bacteria isolated from Capsicum annuum.</title>
        <authorList>
            <person name="Humaira Z."/>
            <person name="Lee J."/>
            <person name="Cho D."/>
        </authorList>
    </citation>
    <scope>NUCLEOTIDE SEQUENCE [LARGE SCALE GENOMIC DNA]</scope>
    <source>
        <strain evidence="3 5">OYTSA14</strain>
        <strain evidence="4">PMTSA13</strain>
    </source>
</reference>
<evidence type="ECO:0000313" key="4">
    <source>
        <dbReference type="EMBL" id="WNM27673.1"/>
    </source>
</evidence>
<organism evidence="3 5">
    <name type="scientific">Demequina capsici</name>
    <dbReference type="NCBI Taxonomy" id="3075620"/>
    <lineage>
        <taxon>Bacteria</taxon>
        <taxon>Bacillati</taxon>
        <taxon>Actinomycetota</taxon>
        <taxon>Actinomycetes</taxon>
        <taxon>Micrococcales</taxon>
        <taxon>Demequinaceae</taxon>
        <taxon>Demequina</taxon>
    </lineage>
</organism>